<feature type="compositionally biased region" description="Polar residues" evidence="9">
    <location>
        <begin position="355"/>
        <end position="430"/>
    </location>
</feature>
<feature type="domain" description="CFEM" evidence="11">
    <location>
        <begin position="475"/>
        <end position="538"/>
    </location>
</feature>
<dbReference type="STRING" id="443226.E9CXG6"/>
<evidence type="ECO:0000313" key="13">
    <source>
        <dbReference type="Proteomes" id="UP000002497"/>
    </source>
</evidence>
<keyword evidence="5" id="KW-0336">GPI-anchor</keyword>
<evidence type="ECO:0000256" key="5">
    <source>
        <dbReference type="ARBA" id="ARBA00022622"/>
    </source>
</evidence>
<evidence type="ECO:0000256" key="10">
    <source>
        <dbReference type="SAM" id="SignalP"/>
    </source>
</evidence>
<evidence type="ECO:0000259" key="11">
    <source>
        <dbReference type="Pfam" id="PF05730"/>
    </source>
</evidence>
<dbReference type="HOGENOM" id="CLU_013457_0_0_1"/>
<comment type="similarity">
    <text evidence="3">Belongs to the RBT5 family.</text>
</comment>
<dbReference type="Pfam" id="PF05730">
    <property type="entry name" value="CFEM"/>
    <property type="match status" value="1"/>
</dbReference>
<feature type="region of interest" description="Disordered" evidence="9">
    <location>
        <begin position="347"/>
        <end position="473"/>
    </location>
</feature>
<name>E9CXG6_COCPS</name>
<dbReference type="EMBL" id="GL636488">
    <property type="protein sequence ID" value="EFW20643.1"/>
    <property type="molecule type" value="Genomic_DNA"/>
</dbReference>
<dbReference type="InterPro" id="IPR008427">
    <property type="entry name" value="Extracellular_membr_CFEM_dom"/>
</dbReference>
<keyword evidence="5" id="KW-0325">Glycoprotein</keyword>
<accession>E9CXG6</accession>
<evidence type="ECO:0000256" key="8">
    <source>
        <dbReference type="ARBA" id="ARBA00023288"/>
    </source>
</evidence>
<keyword evidence="13" id="KW-1185">Reference proteome</keyword>
<dbReference type="GO" id="GO:0098552">
    <property type="term" value="C:side of membrane"/>
    <property type="evidence" value="ECO:0007669"/>
    <property type="project" value="UniProtKB-KW"/>
</dbReference>
<protein>
    <recommendedName>
        <fullName evidence="11">CFEM domain-containing protein</fullName>
    </recommendedName>
</protein>
<dbReference type="eggNOG" id="ENOG502RZBR">
    <property type="taxonomic scope" value="Eukaryota"/>
</dbReference>
<feature type="region of interest" description="Disordered" evidence="9">
    <location>
        <begin position="627"/>
        <end position="657"/>
    </location>
</feature>
<evidence type="ECO:0000256" key="1">
    <source>
        <dbReference type="ARBA" id="ARBA00004589"/>
    </source>
</evidence>
<gene>
    <name evidence="12" type="ORF">CPSG_02486</name>
</gene>
<feature type="signal peptide" evidence="10">
    <location>
        <begin position="1"/>
        <end position="19"/>
    </location>
</feature>
<dbReference type="VEuPathDB" id="FungiDB:CPSG_02486"/>
<reference evidence="13" key="2">
    <citation type="submission" date="2010-03" db="EMBL/GenBank/DDBJ databases">
        <title>The genome sequence of Coccidioides posadasii strain Silveira.</title>
        <authorList>
            <consortium name="The Broad Institute Genome Sequencing Center for Infectious Disease"/>
            <person name="Neafsey D."/>
            <person name="Orbach M."/>
            <person name="Henn M.R."/>
            <person name="Cole G.T."/>
            <person name="Galgiani J."/>
            <person name="Gardner M.J."/>
            <person name="Kirkland T.N."/>
            <person name="Taylor J.W."/>
            <person name="Young S.K."/>
            <person name="Zeng Q."/>
            <person name="Koehrsen M."/>
            <person name="Alvarado L."/>
            <person name="Berlin A."/>
            <person name="Borenstein D."/>
            <person name="Chapman S.B."/>
            <person name="Chen Z."/>
            <person name="Engels R."/>
            <person name="Freedman E."/>
            <person name="Gellesch M."/>
            <person name="Goldberg J."/>
            <person name="Griggs A."/>
            <person name="Gujja S."/>
            <person name="Heilman E."/>
            <person name="Heiman D."/>
            <person name="Howarth C."/>
            <person name="Jen D."/>
            <person name="Larson L."/>
            <person name="Mehta T."/>
            <person name="Neiman D."/>
            <person name="Park D."/>
            <person name="Pearson M."/>
            <person name="Richards J."/>
            <person name="Roberts A."/>
            <person name="Saif S."/>
            <person name="Shea T."/>
            <person name="Shenoy N."/>
            <person name="Sisk P."/>
            <person name="Stolte C."/>
            <person name="Sykes S."/>
            <person name="Walk T."/>
            <person name="White J."/>
            <person name="Yandava C."/>
            <person name="Haas B."/>
            <person name="Nusbaum C."/>
            <person name="Birren B."/>
        </authorList>
    </citation>
    <scope>NUCLEOTIDE SEQUENCE [LARGE SCALE GENOMIC DNA]</scope>
    <source>
        <strain evidence="13">RMSCC 757 / Silveira</strain>
    </source>
</reference>
<feature type="compositionally biased region" description="Polar residues" evidence="9">
    <location>
        <begin position="236"/>
        <end position="252"/>
    </location>
</feature>
<evidence type="ECO:0000256" key="3">
    <source>
        <dbReference type="ARBA" id="ARBA00010031"/>
    </source>
</evidence>
<feature type="compositionally biased region" description="Low complexity" evidence="9">
    <location>
        <begin position="216"/>
        <end position="235"/>
    </location>
</feature>
<evidence type="ECO:0000313" key="12">
    <source>
        <dbReference type="EMBL" id="EFW20643.1"/>
    </source>
</evidence>
<dbReference type="VEuPathDB" id="FungiDB:D8B26_003019"/>
<keyword evidence="5" id="KW-0472">Membrane</keyword>
<dbReference type="AlphaFoldDB" id="E9CXG6"/>
<feature type="region of interest" description="Disordered" evidence="9">
    <location>
        <begin position="206"/>
        <end position="252"/>
    </location>
</feature>
<evidence type="ECO:0000256" key="6">
    <source>
        <dbReference type="ARBA" id="ARBA00022729"/>
    </source>
</evidence>
<evidence type="ECO:0000256" key="7">
    <source>
        <dbReference type="ARBA" id="ARBA00023157"/>
    </source>
</evidence>
<keyword evidence="8" id="KW-0449">Lipoprotein</keyword>
<evidence type="ECO:0000256" key="2">
    <source>
        <dbReference type="ARBA" id="ARBA00004613"/>
    </source>
</evidence>
<organism evidence="13">
    <name type="scientific">Coccidioides posadasii (strain RMSCC 757 / Silveira)</name>
    <name type="common">Valley fever fungus</name>
    <dbReference type="NCBI Taxonomy" id="443226"/>
    <lineage>
        <taxon>Eukaryota</taxon>
        <taxon>Fungi</taxon>
        <taxon>Dikarya</taxon>
        <taxon>Ascomycota</taxon>
        <taxon>Pezizomycotina</taxon>
        <taxon>Eurotiomycetes</taxon>
        <taxon>Eurotiomycetidae</taxon>
        <taxon>Onygenales</taxon>
        <taxon>Onygenaceae</taxon>
        <taxon>Coccidioides</taxon>
    </lineage>
</organism>
<feature type="compositionally biased region" description="Polar residues" evidence="9">
    <location>
        <begin position="443"/>
        <end position="452"/>
    </location>
</feature>
<sequence length="691" mass="71431">MKIYQSTAVLWLIVHQASATLWGHGSFPFFRTPLRCDNVCTPGQEKGYDWGGIGLGLIDFFDDFNFSGFTCKNILDFKKWTGKFQDKCIEGTLQKDKSLCPTIISSKRKGFSIDTFHITVDIDIDVAFEYNMPDGKTCREIHPCSPGGSIIKNTQCGGATSVSFFIPSFALKAKCKFAIHKIIFKCGPPQFTKTVVPSLPASTTDITLSTQPTRPSTTESVDVTTTSAPSVTTSTEGGNTPGQSSTDIIPGESSTVIIPGESSTVIIPGESSTVIVPGESTTEVVPGESTPVITPTVSLSTSTVFTTSLVTITSCAPDVPDCPAQSQSTVVVTSTVAISTTLCPITITPTEPAGPSSTPGIPGQPSQPGDDSTNVPIPTEITQTNVPGQPSTTSGASPVESTPNVPGQPSQPGDDSTNVPIPTETTQTNIPGQPSSPQNSSPVESTPNVPGQPTTTSGSSPVESSPSIPVPTSPCPDVVPKCFNTWLELLPKCNSNSDASCFCPSSEFTSEVIKCIEAWGASDEEVRTAISFFTGICAPYIPKNPGIITKVPTYIPIGPPPTATAPAGVTVTQTVPCTTITVSQVITLTNAEPTTLTTEITVPQVSFTTGGPGANPTVDLIPGPAPALSTPSGEAGPGASTLLTVPATAPGGPRPTGPEEFTGAAASFSVSGRFLFSAAAAAVGFIALQMM</sequence>
<evidence type="ECO:0000256" key="9">
    <source>
        <dbReference type="SAM" id="MobiDB-lite"/>
    </source>
</evidence>
<comment type="subcellular location">
    <subcellularLocation>
        <location evidence="1">Membrane</location>
        <topology evidence="1">Lipid-anchor</topology>
        <topology evidence="1">GPI-anchor</topology>
    </subcellularLocation>
    <subcellularLocation>
        <location evidence="2">Secreted</location>
    </subcellularLocation>
</comment>
<keyword evidence="4" id="KW-0964">Secreted</keyword>
<dbReference type="OMA" id="TEYSCTA"/>
<dbReference type="GO" id="GO:0005576">
    <property type="term" value="C:extracellular region"/>
    <property type="evidence" value="ECO:0007669"/>
    <property type="project" value="UniProtKB-SubCell"/>
</dbReference>
<dbReference type="OrthoDB" id="5431405at2759"/>
<feature type="chain" id="PRO_5043758199" description="CFEM domain-containing protein" evidence="10">
    <location>
        <begin position="20"/>
        <end position="691"/>
    </location>
</feature>
<proteinExistence type="inferred from homology"/>
<feature type="compositionally biased region" description="Low complexity" evidence="9">
    <location>
        <begin position="453"/>
        <end position="467"/>
    </location>
</feature>
<reference evidence="13" key="1">
    <citation type="journal article" date="2010" name="Genome Res.">
        <title>Population genomic sequencing of Coccidioides fungi reveals recent hybridization and transposon control.</title>
        <authorList>
            <person name="Neafsey D.E."/>
            <person name="Barker B.M."/>
            <person name="Sharpton T.J."/>
            <person name="Stajich J.E."/>
            <person name="Park D.J."/>
            <person name="Whiston E."/>
            <person name="Hung C.-Y."/>
            <person name="McMahan C."/>
            <person name="White J."/>
            <person name="Sykes S."/>
            <person name="Heiman D."/>
            <person name="Young S."/>
            <person name="Zeng Q."/>
            <person name="Abouelleil A."/>
            <person name="Aftuck L."/>
            <person name="Bessette D."/>
            <person name="Brown A."/>
            <person name="FitzGerald M."/>
            <person name="Lui A."/>
            <person name="Macdonald J.P."/>
            <person name="Priest M."/>
            <person name="Orbach M.J."/>
            <person name="Galgiani J.N."/>
            <person name="Kirkland T.N."/>
            <person name="Cole G.T."/>
            <person name="Birren B.W."/>
            <person name="Henn M.R."/>
            <person name="Taylor J.W."/>
            <person name="Rounsley S.D."/>
        </authorList>
    </citation>
    <scope>NUCLEOTIDE SEQUENCE [LARGE SCALE GENOMIC DNA]</scope>
    <source>
        <strain evidence="13">RMSCC 757 / Silveira</strain>
    </source>
</reference>
<dbReference type="Proteomes" id="UP000002497">
    <property type="component" value="Unassembled WGS sequence"/>
</dbReference>
<evidence type="ECO:0000256" key="4">
    <source>
        <dbReference type="ARBA" id="ARBA00022525"/>
    </source>
</evidence>
<feature type="compositionally biased region" description="Low complexity" evidence="9">
    <location>
        <begin position="431"/>
        <end position="442"/>
    </location>
</feature>
<keyword evidence="6 10" id="KW-0732">Signal</keyword>
<keyword evidence="7" id="KW-1015">Disulfide bond</keyword>
<feature type="compositionally biased region" description="Polar residues" evidence="9">
    <location>
        <begin position="206"/>
        <end position="215"/>
    </location>
</feature>